<dbReference type="InterPro" id="IPR023214">
    <property type="entry name" value="HAD_sf"/>
</dbReference>
<dbReference type="EMBL" id="SRXW01000001">
    <property type="protein sequence ID" value="TGY90773.1"/>
    <property type="molecule type" value="Genomic_DNA"/>
</dbReference>
<dbReference type="SUPFAM" id="SSF56784">
    <property type="entry name" value="HAD-like"/>
    <property type="match status" value="1"/>
</dbReference>
<reference evidence="1 2" key="1">
    <citation type="journal article" date="2017" name="Int. J. Syst. Evol. Microbiol.">
        <title>Marinicauda algicola sp. nov., isolated from a marine red alga Rhodosorus marinus.</title>
        <authorList>
            <person name="Jeong S.E."/>
            <person name="Jeon S.H."/>
            <person name="Chun B.H."/>
            <person name="Kim D.W."/>
            <person name="Jeon C.O."/>
        </authorList>
    </citation>
    <scope>NUCLEOTIDE SEQUENCE [LARGE SCALE GENOMIC DNA]</scope>
    <source>
        <strain evidence="1 2">JCM 31718</strain>
    </source>
</reference>
<accession>A0A4S2H5F3</accession>
<name>A0A4S2H5F3_9PROT</name>
<organism evidence="1 2">
    <name type="scientific">Marinicauda algicola</name>
    <dbReference type="NCBI Taxonomy" id="2029849"/>
    <lineage>
        <taxon>Bacteria</taxon>
        <taxon>Pseudomonadati</taxon>
        <taxon>Pseudomonadota</taxon>
        <taxon>Alphaproteobacteria</taxon>
        <taxon>Maricaulales</taxon>
        <taxon>Maricaulaceae</taxon>
        <taxon>Marinicauda</taxon>
    </lineage>
</organism>
<evidence type="ECO:0000313" key="2">
    <source>
        <dbReference type="Proteomes" id="UP000308054"/>
    </source>
</evidence>
<dbReference type="Pfam" id="PF00702">
    <property type="entry name" value="Hydrolase"/>
    <property type="match status" value="1"/>
</dbReference>
<dbReference type="AlphaFoldDB" id="A0A4S2H5F3"/>
<protein>
    <submittedName>
        <fullName evidence="1">HAD family phosphatase</fullName>
    </submittedName>
</protein>
<dbReference type="OrthoDB" id="9807742at2"/>
<dbReference type="Proteomes" id="UP000308054">
    <property type="component" value="Unassembled WGS sequence"/>
</dbReference>
<dbReference type="InterPro" id="IPR006439">
    <property type="entry name" value="HAD-SF_hydro_IA"/>
</dbReference>
<dbReference type="PANTHER" id="PTHR43611:SF3">
    <property type="entry name" value="FLAVIN MONONUCLEOTIDE HYDROLASE 1, CHLOROPLATIC"/>
    <property type="match status" value="1"/>
</dbReference>
<proteinExistence type="predicted"/>
<gene>
    <name evidence="1" type="ORF">E5163_04320</name>
</gene>
<comment type="caution">
    <text evidence="1">The sequence shown here is derived from an EMBL/GenBank/DDBJ whole genome shotgun (WGS) entry which is preliminary data.</text>
</comment>
<sequence length="154" mass="17096">MAQNRQALIEAHPGKADLILAWQERWDEMFDGPVERMDRLFEETRALGLKQYALSNLPAEKWPPLRAMYPFLDRLDAAVITGEEGVIKPDPAIFEITKARIATAPEETLFIDDRAENIAAGERAGFPGLVFEGEAKLRRDLARLGVKLAPPGGG</sequence>
<dbReference type="PANTHER" id="PTHR43611">
    <property type="entry name" value="ALPHA-D-GLUCOSE 1-PHOSPHATE PHOSPHATASE"/>
    <property type="match status" value="1"/>
</dbReference>
<keyword evidence="2" id="KW-1185">Reference proteome</keyword>
<dbReference type="PRINTS" id="PR00413">
    <property type="entry name" value="HADHALOGNASE"/>
</dbReference>
<evidence type="ECO:0000313" key="1">
    <source>
        <dbReference type="EMBL" id="TGY90773.1"/>
    </source>
</evidence>
<dbReference type="NCBIfam" id="TIGR01509">
    <property type="entry name" value="HAD-SF-IA-v3"/>
    <property type="match status" value="1"/>
</dbReference>
<dbReference type="Gene3D" id="3.40.50.1000">
    <property type="entry name" value="HAD superfamily/HAD-like"/>
    <property type="match status" value="1"/>
</dbReference>
<dbReference type="InterPro" id="IPR036412">
    <property type="entry name" value="HAD-like_sf"/>
</dbReference>